<reference evidence="8" key="1">
    <citation type="submission" date="2020-10" db="EMBL/GenBank/DDBJ databases">
        <title>Ca. Dormibacterota MAGs.</title>
        <authorList>
            <person name="Montgomery K."/>
        </authorList>
    </citation>
    <scope>NUCLEOTIDE SEQUENCE [LARGE SCALE GENOMIC DNA]</scope>
    <source>
        <strain evidence="8">SC8812_S17_10</strain>
    </source>
</reference>
<dbReference type="SUPFAM" id="SSF54713">
    <property type="entry name" value="Elongation factor Ts (EF-Ts), dimerisation domain"/>
    <property type="match status" value="1"/>
</dbReference>
<feature type="domain" description="Translation elongation factor EFTs/EF1B dimerisation" evidence="7">
    <location>
        <begin position="90"/>
        <end position="194"/>
    </location>
</feature>
<dbReference type="InterPro" id="IPR001816">
    <property type="entry name" value="Transl_elong_EFTs/EF1B"/>
</dbReference>
<keyword evidence="4 6" id="KW-0648">Protein biosynthesis</keyword>
<dbReference type="GO" id="GO:0003746">
    <property type="term" value="F:translation elongation factor activity"/>
    <property type="evidence" value="ECO:0007669"/>
    <property type="project" value="UniProtKB-UniRule"/>
</dbReference>
<gene>
    <name evidence="6" type="primary">tsf</name>
    <name evidence="8" type="ORF">JF922_23885</name>
</gene>
<evidence type="ECO:0000313" key="8">
    <source>
        <dbReference type="EMBL" id="MBJ7601100.1"/>
    </source>
</evidence>
<accession>A0A934N589</accession>
<dbReference type="PANTHER" id="PTHR11741">
    <property type="entry name" value="ELONGATION FACTOR TS"/>
    <property type="match status" value="1"/>
</dbReference>
<dbReference type="InterPro" id="IPR009060">
    <property type="entry name" value="UBA-like_sf"/>
</dbReference>
<evidence type="ECO:0000256" key="6">
    <source>
        <dbReference type="HAMAP-Rule" id="MF_00050"/>
    </source>
</evidence>
<feature type="region of interest" description="Involved in Mg(2+) ion dislocation from EF-Tu" evidence="6">
    <location>
        <begin position="79"/>
        <end position="82"/>
    </location>
</feature>
<dbReference type="PANTHER" id="PTHR11741:SF0">
    <property type="entry name" value="ELONGATION FACTOR TS, MITOCHONDRIAL"/>
    <property type="match status" value="1"/>
</dbReference>
<comment type="function">
    <text evidence="5 6">Associates with the EF-Tu.GDP complex and induces the exchange of GDP to GTP. It remains bound to the aminoacyl-tRNA.EF-Tu.GTP complex up to the GTP hydrolysis stage on the ribosome.</text>
</comment>
<dbReference type="InterPro" id="IPR014039">
    <property type="entry name" value="Transl_elong_EFTs/EF1B_dimer"/>
</dbReference>
<evidence type="ECO:0000313" key="9">
    <source>
        <dbReference type="Proteomes" id="UP000612893"/>
    </source>
</evidence>
<comment type="subcellular location">
    <subcellularLocation>
        <location evidence="6">Cytoplasm</location>
    </subcellularLocation>
</comment>
<evidence type="ECO:0000256" key="4">
    <source>
        <dbReference type="ARBA" id="ARBA00022917"/>
    </source>
</evidence>
<evidence type="ECO:0000256" key="5">
    <source>
        <dbReference type="ARBA" id="ARBA00025453"/>
    </source>
</evidence>
<dbReference type="Gene3D" id="1.10.8.10">
    <property type="entry name" value="DNA helicase RuvA subunit, C-terminal domain"/>
    <property type="match status" value="1"/>
</dbReference>
<evidence type="ECO:0000256" key="1">
    <source>
        <dbReference type="ARBA" id="ARBA00005532"/>
    </source>
</evidence>
<evidence type="ECO:0000256" key="3">
    <source>
        <dbReference type="ARBA" id="ARBA00022768"/>
    </source>
</evidence>
<dbReference type="FunFam" id="1.10.8.10:FF:000001">
    <property type="entry name" value="Elongation factor Ts"/>
    <property type="match status" value="1"/>
</dbReference>
<evidence type="ECO:0000256" key="2">
    <source>
        <dbReference type="ARBA" id="ARBA00016956"/>
    </source>
</evidence>
<dbReference type="SUPFAM" id="SSF46934">
    <property type="entry name" value="UBA-like"/>
    <property type="match status" value="1"/>
</dbReference>
<dbReference type="Proteomes" id="UP000612893">
    <property type="component" value="Unassembled WGS sequence"/>
</dbReference>
<proteinExistence type="inferred from homology"/>
<dbReference type="Gene3D" id="3.30.479.20">
    <property type="entry name" value="Elongation factor Ts, dimerisation domain"/>
    <property type="match status" value="1"/>
</dbReference>
<dbReference type="Gene3D" id="1.10.286.20">
    <property type="match status" value="1"/>
</dbReference>
<dbReference type="GO" id="GO:0005737">
    <property type="term" value="C:cytoplasm"/>
    <property type="evidence" value="ECO:0007669"/>
    <property type="project" value="UniProtKB-SubCell"/>
</dbReference>
<name>A0A934N589_9BACT</name>
<organism evidence="8 9">
    <name type="scientific">Candidatus Nephthysia bennettiae</name>
    <dbReference type="NCBI Taxonomy" id="3127016"/>
    <lineage>
        <taxon>Bacteria</taxon>
        <taxon>Bacillati</taxon>
        <taxon>Candidatus Dormiibacterota</taxon>
        <taxon>Candidatus Dormibacteria</taxon>
        <taxon>Candidatus Dormibacterales</taxon>
        <taxon>Candidatus Dormibacteraceae</taxon>
        <taxon>Candidatus Nephthysia</taxon>
    </lineage>
</organism>
<evidence type="ECO:0000259" key="7">
    <source>
        <dbReference type="Pfam" id="PF00889"/>
    </source>
</evidence>
<protein>
    <recommendedName>
        <fullName evidence="2 6">Elongation factor Ts</fullName>
        <shortName evidence="6">EF-Ts</shortName>
    </recommendedName>
</protein>
<dbReference type="HAMAP" id="MF_00050">
    <property type="entry name" value="EF_Ts"/>
    <property type="match status" value="1"/>
</dbReference>
<dbReference type="FunFam" id="1.10.286.20:FF:000001">
    <property type="entry name" value="Elongation factor Ts"/>
    <property type="match status" value="1"/>
</dbReference>
<comment type="caution">
    <text evidence="8">The sequence shown here is derived from an EMBL/GenBank/DDBJ whole genome shotgun (WGS) entry which is preliminary data.</text>
</comment>
<keyword evidence="9" id="KW-1185">Reference proteome</keyword>
<dbReference type="EMBL" id="JAEKNR010000234">
    <property type="protein sequence ID" value="MBJ7601100.1"/>
    <property type="molecule type" value="Genomic_DNA"/>
</dbReference>
<comment type="similarity">
    <text evidence="1 6">Belongs to the EF-Ts family.</text>
</comment>
<dbReference type="CDD" id="cd14275">
    <property type="entry name" value="UBA_EF-Ts"/>
    <property type="match status" value="1"/>
</dbReference>
<dbReference type="AlphaFoldDB" id="A0A934N589"/>
<dbReference type="InterPro" id="IPR036402">
    <property type="entry name" value="EF-Ts_dimer_sf"/>
</dbReference>
<sequence>MRQLREMTGAGMMDCRKALEETGGDVDRAVTVLRERGLAKAAKRASRETNNGVVEAYLHRTSEDYPPQVGAMVEVDCETDFVAKGDDFRKLARELALQIAASGPRYVSREEVPAEILEEERSLYRRRAEQDGKPAQAIEKIVDGQLEAFFKEVCLLEQPYVREPKIPVKEVVGEAVAKLQENIVVRRFSRFSVKEG</sequence>
<keyword evidence="6" id="KW-0963">Cytoplasm</keyword>
<dbReference type="Pfam" id="PF00889">
    <property type="entry name" value="EF_TS"/>
    <property type="match status" value="1"/>
</dbReference>
<dbReference type="RefSeq" id="WP_350341493.1">
    <property type="nucleotide sequence ID" value="NZ_JAEKNR010000234.1"/>
</dbReference>
<keyword evidence="3 6" id="KW-0251">Elongation factor</keyword>